<comment type="caution">
    <text evidence="1">The sequence shown here is derived from an EMBL/GenBank/DDBJ whole genome shotgun (WGS) entry which is preliminary data.</text>
</comment>
<keyword evidence="2" id="KW-1185">Reference proteome</keyword>
<dbReference type="EMBL" id="CYRY02044601">
    <property type="protein sequence ID" value="VCX39622.1"/>
    <property type="molecule type" value="Genomic_DNA"/>
</dbReference>
<proteinExistence type="predicted"/>
<evidence type="ECO:0000313" key="1">
    <source>
        <dbReference type="EMBL" id="VCX39622.1"/>
    </source>
</evidence>
<organism evidence="1 2">
    <name type="scientific">Gulo gulo</name>
    <name type="common">Wolverine</name>
    <name type="synonym">Gluton</name>
    <dbReference type="NCBI Taxonomy" id="48420"/>
    <lineage>
        <taxon>Eukaryota</taxon>
        <taxon>Metazoa</taxon>
        <taxon>Chordata</taxon>
        <taxon>Craniata</taxon>
        <taxon>Vertebrata</taxon>
        <taxon>Euteleostomi</taxon>
        <taxon>Mammalia</taxon>
        <taxon>Eutheria</taxon>
        <taxon>Laurasiatheria</taxon>
        <taxon>Carnivora</taxon>
        <taxon>Caniformia</taxon>
        <taxon>Musteloidea</taxon>
        <taxon>Mustelidae</taxon>
        <taxon>Guloninae</taxon>
        <taxon>Gulo</taxon>
    </lineage>
</organism>
<name>A0A9X9M8Z3_GULGU</name>
<accession>A0A9X9M8Z3</accession>
<reference evidence="1 2" key="1">
    <citation type="submission" date="2018-10" db="EMBL/GenBank/DDBJ databases">
        <authorList>
            <person name="Ekblom R."/>
            <person name="Jareborg N."/>
        </authorList>
    </citation>
    <scope>NUCLEOTIDE SEQUENCE [LARGE SCALE GENOMIC DNA]</scope>
    <source>
        <tissue evidence="1">Muscle</tissue>
    </source>
</reference>
<dbReference type="AlphaFoldDB" id="A0A9X9M8Z3"/>
<sequence>MLLTEKPSPASETFIVSSGIPWACLHWPTQVSLPDHSSSALGFQATFKLPFKRQEQVCLGRPAGDSVCGKLGPHPP</sequence>
<protein>
    <submittedName>
        <fullName evidence="1">Uncharacterized protein</fullName>
    </submittedName>
</protein>
<gene>
    <name evidence="1" type="ORF">BN2614_LOCUS1</name>
</gene>
<dbReference type="Proteomes" id="UP000269945">
    <property type="component" value="Unassembled WGS sequence"/>
</dbReference>
<evidence type="ECO:0000313" key="2">
    <source>
        <dbReference type="Proteomes" id="UP000269945"/>
    </source>
</evidence>